<dbReference type="OrthoDB" id="9923934at2"/>
<dbReference type="Proteomes" id="UP000283374">
    <property type="component" value="Unassembled WGS sequence"/>
</dbReference>
<proteinExistence type="predicted"/>
<name>A0A413RMP3_9CELL</name>
<accession>A0A413RMP3</accession>
<comment type="caution">
    <text evidence="1">The sequence shown here is derived from an EMBL/GenBank/DDBJ whole genome shotgun (WGS) entry which is preliminary data.</text>
</comment>
<gene>
    <name evidence="1" type="ORF">D1825_07220</name>
</gene>
<dbReference type="EMBL" id="QWKP01000171">
    <property type="protein sequence ID" value="RHA42632.1"/>
    <property type="molecule type" value="Genomic_DNA"/>
</dbReference>
<sequence>MPEFPLPASGGIPAGASCTRMLTFPSGSLTCADHGSSAPWHIPPGCSLRAATLCQVCLRAVVPVRGRFSWTFLCETCTRIEAVLAEPFAAVALTPHVGQSGAQRSTLFGRLHQDDVYQLEVRQVAVEGRGPGSRTSDVLRVPTRC</sequence>
<evidence type="ECO:0000313" key="1">
    <source>
        <dbReference type="EMBL" id="RHA42632.1"/>
    </source>
</evidence>
<protein>
    <submittedName>
        <fullName evidence="1">Uncharacterized protein</fullName>
    </submittedName>
</protein>
<evidence type="ECO:0000313" key="2">
    <source>
        <dbReference type="Proteomes" id="UP000283374"/>
    </source>
</evidence>
<keyword evidence="2" id="KW-1185">Reference proteome</keyword>
<dbReference type="AlphaFoldDB" id="A0A413RMP3"/>
<organism evidence="1 2">
    <name type="scientific">Cellulomonas rhizosphaerae</name>
    <dbReference type="NCBI Taxonomy" id="2293719"/>
    <lineage>
        <taxon>Bacteria</taxon>
        <taxon>Bacillati</taxon>
        <taxon>Actinomycetota</taxon>
        <taxon>Actinomycetes</taxon>
        <taxon>Micrococcales</taxon>
        <taxon>Cellulomonadaceae</taxon>
        <taxon>Cellulomonas</taxon>
    </lineage>
</organism>
<dbReference type="RefSeq" id="WP_118766764.1">
    <property type="nucleotide sequence ID" value="NZ_QWKP01000171.1"/>
</dbReference>
<reference evidence="1 2" key="1">
    <citation type="submission" date="2018-08" db="EMBL/GenBank/DDBJ databases">
        <title>Cellulomonas rhizosphaerae sp. nov., a novel actinomycete isolated from soil.</title>
        <authorList>
            <person name="Tian Y."/>
        </authorList>
    </citation>
    <scope>NUCLEOTIDE SEQUENCE [LARGE SCALE GENOMIC DNA]</scope>
    <source>
        <strain evidence="1 2">NEAU-TCZ24</strain>
    </source>
</reference>